<evidence type="ECO:0000313" key="2">
    <source>
        <dbReference type="EMBL" id="KII67618.1"/>
    </source>
</evidence>
<gene>
    <name evidence="2" type="ORF">RF11_10291</name>
</gene>
<evidence type="ECO:0000256" key="1">
    <source>
        <dbReference type="SAM" id="SignalP"/>
    </source>
</evidence>
<feature type="signal peptide" evidence="1">
    <location>
        <begin position="1"/>
        <end position="27"/>
    </location>
</feature>
<protein>
    <submittedName>
        <fullName evidence="2">Uncharacterized protein</fullName>
    </submittedName>
</protein>
<keyword evidence="3" id="KW-1185">Reference proteome</keyword>
<sequence>MLRGSSMVSACRIFASVLLMQLMVSLSLQYGRFPVSRQEMTDLMVRVITCSINRSATVSICSPYDFGDLLSDCVQSSVELGQDIDRSEVDKLYEGLIRLRVRPKTPPYHSEVFTAISDLVANHTSFDDMTSRWEAQLRSVSSKHYLPDHEYIQAYCYYTGMIESCHKETKIARVLFEGMESLVHARKVGSELVAAAMLSAEADRDSLIQSFIEAYKHIREGATGNIIPLLLRSIKSELSGNDEISHAINRSALIVYECVKILYRDGSDLEIEEVKKHLKLDPLEKIIKGPSSLSLAKVKADTLVLAKR</sequence>
<accession>A0A0C2JEH9</accession>
<feature type="chain" id="PRO_5002167678" evidence="1">
    <location>
        <begin position="28"/>
        <end position="308"/>
    </location>
</feature>
<dbReference type="Proteomes" id="UP000031668">
    <property type="component" value="Unassembled WGS sequence"/>
</dbReference>
<dbReference type="AlphaFoldDB" id="A0A0C2JEH9"/>
<keyword evidence="1" id="KW-0732">Signal</keyword>
<dbReference type="EMBL" id="JWZT01003127">
    <property type="protein sequence ID" value="KII67618.1"/>
    <property type="molecule type" value="Genomic_DNA"/>
</dbReference>
<comment type="caution">
    <text evidence="2">The sequence shown here is derived from an EMBL/GenBank/DDBJ whole genome shotgun (WGS) entry which is preliminary data.</text>
</comment>
<evidence type="ECO:0000313" key="3">
    <source>
        <dbReference type="Proteomes" id="UP000031668"/>
    </source>
</evidence>
<organism evidence="2 3">
    <name type="scientific">Thelohanellus kitauei</name>
    <name type="common">Myxosporean</name>
    <dbReference type="NCBI Taxonomy" id="669202"/>
    <lineage>
        <taxon>Eukaryota</taxon>
        <taxon>Metazoa</taxon>
        <taxon>Cnidaria</taxon>
        <taxon>Myxozoa</taxon>
        <taxon>Myxosporea</taxon>
        <taxon>Bivalvulida</taxon>
        <taxon>Platysporina</taxon>
        <taxon>Myxobolidae</taxon>
        <taxon>Thelohanellus</taxon>
    </lineage>
</organism>
<proteinExistence type="predicted"/>
<name>A0A0C2JEH9_THEKT</name>
<reference evidence="2 3" key="1">
    <citation type="journal article" date="2014" name="Genome Biol. Evol.">
        <title>The genome of the myxosporean Thelohanellus kitauei shows adaptations to nutrient acquisition within its fish host.</title>
        <authorList>
            <person name="Yang Y."/>
            <person name="Xiong J."/>
            <person name="Zhou Z."/>
            <person name="Huo F."/>
            <person name="Miao W."/>
            <person name="Ran C."/>
            <person name="Liu Y."/>
            <person name="Zhang J."/>
            <person name="Feng J."/>
            <person name="Wang M."/>
            <person name="Wang M."/>
            <person name="Wang L."/>
            <person name="Yao B."/>
        </authorList>
    </citation>
    <scope>NUCLEOTIDE SEQUENCE [LARGE SCALE GENOMIC DNA]</scope>
    <source>
        <strain evidence="2">Wuqing</strain>
    </source>
</reference>